<evidence type="ECO:0000256" key="2">
    <source>
        <dbReference type="SAM" id="MobiDB-lite"/>
    </source>
</evidence>
<dbReference type="Gene3D" id="3.40.50.10140">
    <property type="entry name" value="Toll/interleukin-1 receptor homology (TIR) domain"/>
    <property type="match status" value="1"/>
</dbReference>
<dbReference type="InterPro" id="IPR035897">
    <property type="entry name" value="Toll_tir_struct_dom_sf"/>
</dbReference>
<dbReference type="InterPro" id="IPR000157">
    <property type="entry name" value="TIR_dom"/>
</dbReference>
<evidence type="ECO:0000313" key="5">
    <source>
        <dbReference type="Proteomes" id="UP001368654"/>
    </source>
</evidence>
<comment type="caution">
    <text evidence="4">The sequence shown here is derived from an EMBL/GenBank/DDBJ whole genome shotgun (WGS) entry which is preliminary data.</text>
</comment>
<dbReference type="RefSeq" id="WP_337337562.1">
    <property type="nucleotide sequence ID" value="NZ_JBBDGL010000001.1"/>
</dbReference>
<dbReference type="SUPFAM" id="SSF52200">
    <property type="entry name" value="Toll/Interleukin receptor TIR domain"/>
    <property type="match status" value="1"/>
</dbReference>
<keyword evidence="5" id="KW-1185">Reference proteome</keyword>
<name>A0ABU8LU31_9MICO</name>
<dbReference type="EMBL" id="JBBDGL010000001">
    <property type="protein sequence ID" value="MEJ1155155.1"/>
    <property type="molecule type" value="Genomic_DNA"/>
</dbReference>
<organism evidence="4 5">
    <name type="scientific">Microbacterium marmarense</name>
    <dbReference type="NCBI Taxonomy" id="3122051"/>
    <lineage>
        <taxon>Bacteria</taxon>
        <taxon>Bacillati</taxon>
        <taxon>Actinomycetota</taxon>
        <taxon>Actinomycetes</taxon>
        <taxon>Micrococcales</taxon>
        <taxon>Microbacteriaceae</taxon>
        <taxon>Microbacterium</taxon>
    </lineage>
</organism>
<sequence length="331" mass="36200">MASALRAPSATSWRKGALKCRPGSPEVRDDPTAGQEEGSLPDRVSLVKVFISWSGPRSKLLAEALREWIHDVIQSVDCFCSTEDIRAGQRWNNEVNSWLADTDFGVLCVTPENMKAPWLNFEAGALAKRINDDARVVPVTLGFAPSALEEPLKQFNGVVADKAGIVGLMKSIADVANPSMDLERAVERWWSDLEAKLAEIPASDEEVSTPEPPDVSEMFTDIMSSIRGLAGDVRHAYPTTERNSSVEFRAAARQLAHNDRLREDVAAGNPGAIRHLRERAREEAADSRRAATMARENRQRKALLMEDWEADAAADEAAAAAAEARAENVDG</sequence>
<gene>
    <name evidence="4" type="ORF">WDU96_06025</name>
</gene>
<protein>
    <submittedName>
        <fullName evidence="4">Toll/interleukin-1 receptor domain-containing protein</fullName>
    </submittedName>
</protein>
<feature type="domain" description="TIR" evidence="3">
    <location>
        <begin position="49"/>
        <end position="148"/>
    </location>
</feature>
<dbReference type="Proteomes" id="UP001368654">
    <property type="component" value="Unassembled WGS sequence"/>
</dbReference>
<accession>A0ABU8LU31</accession>
<feature type="coiled-coil region" evidence="1">
    <location>
        <begin position="277"/>
        <end position="325"/>
    </location>
</feature>
<keyword evidence="4" id="KW-0675">Receptor</keyword>
<evidence type="ECO:0000313" key="4">
    <source>
        <dbReference type="EMBL" id="MEJ1155155.1"/>
    </source>
</evidence>
<evidence type="ECO:0000256" key="1">
    <source>
        <dbReference type="SAM" id="Coils"/>
    </source>
</evidence>
<evidence type="ECO:0000259" key="3">
    <source>
        <dbReference type="Pfam" id="PF13676"/>
    </source>
</evidence>
<dbReference type="Pfam" id="PF13676">
    <property type="entry name" value="TIR_2"/>
    <property type="match status" value="1"/>
</dbReference>
<keyword evidence="1" id="KW-0175">Coiled coil</keyword>
<proteinExistence type="predicted"/>
<reference evidence="4 5" key="1">
    <citation type="submission" date="2024-02" db="EMBL/GenBank/DDBJ databases">
        <authorList>
            <person name="Saticioglu I.B."/>
        </authorList>
    </citation>
    <scope>NUCLEOTIDE SEQUENCE [LARGE SCALE GENOMIC DNA]</scope>
    <source>
        <strain evidence="4 5">Mu-86</strain>
    </source>
</reference>
<feature type="region of interest" description="Disordered" evidence="2">
    <location>
        <begin position="1"/>
        <end position="38"/>
    </location>
</feature>